<dbReference type="GO" id="GO:0009055">
    <property type="term" value="F:electron transfer activity"/>
    <property type="evidence" value="ECO:0007669"/>
    <property type="project" value="UniProtKB-UniRule"/>
</dbReference>
<dbReference type="EMBL" id="CP003154">
    <property type="protein sequence ID" value="AFL74226.1"/>
    <property type="molecule type" value="Genomic_DNA"/>
</dbReference>
<dbReference type="HOGENOM" id="CLU_2482336_0_0_6"/>
<evidence type="ECO:0000313" key="7">
    <source>
        <dbReference type="Proteomes" id="UP000006062"/>
    </source>
</evidence>
<protein>
    <recommendedName>
        <fullName evidence="4">Ferredoxin</fullName>
    </recommendedName>
</protein>
<evidence type="ECO:0000313" key="6">
    <source>
        <dbReference type="EMBL" id="AFL74226.1"/>
    </source>
</evidence>
<proteinExistence type="predicted"/>
<evidence type="ECO:0000259" key="5">
    <source>
        <dbReference type="PROSITE" id="PS51379"/>
    </source>
</evidence>
<keyword evidence="4" id="KW-0249">Electron transport</keyword>
<dbReference type="Pfam" id="PF13370">
    <property type="entry name" value="Fer4_13"/>
    <property type="match status" value="1"/>
</dbReference>
<keyword evidence="7" id="KW-1185">Reference proteome</keyword>
<keyword evidence="1 4" id="KW-0479">Metal-binding</keyword>
<dbReference type="KEGG" id="tvi:Thivi_2279"/>
<evidence type="ECO:0000256" key="2">
    <source>
        <dbReference type="ARBA" id="ARBA00023004"/>
    </source>
</evidence>
<accession>I3YB58</accession>
<sequence>MIHKIEVEASACIGCGTCWVACPQAFKEQDIGDDLKALPTGDLGDQLMMRSAAEGCPTLAIRLFDESGKMIYPTEAAIADLDAASRW</sequence>
<dbReference type="PROSITE" id="PS00198">
    <property type="entry name" value="4FE4S_FER_1"/>
    <property type="match status" value="1"/>
</dbReference>
<dbReference type="SUPFAM" id="SSF54862">
    <property type="entry name" value="4Fe-4S ferredoxins"/>
    <property type="match status" value="1"/>
</dbReference>
<dbReference type="RefSeq" id="WP_014778672.1">
    <property type="nucleotide sequence ID" value="NC_018012.1"/>
</dbReference>
<dbReference type="AlphaFoldDB" id="I3YB58"/>
<comment type="function">
    <text evidence="4">Ferredoxins are iron-sulfur proteins that transfer electrons in a wide variety of metabolic reactions.</text>
</comment>
<dbReference type="GO" id="GO:0005506">
    <property type="term" value="F:iron ion binding"/>
    <property type="evidence" value="ECO:0007669"/>
    <property type="project" value="UniProtKB-UniRule"/>
</dbReference>
<keyword evidence="4" id="KW-0813">Transport</keyword>
<dbReference type="Gene3D" id="3.30.70.20">
    <property type="match status" value="1"/>
</dbReference>
<evidence type="ECO:0000256" key="1">
    <source>
        <dbReference type="ARBA" id="ARBA00022723"/>
    </source>
</evidence>
<evidence type="ECO:0000256" key="3">
    <source>
        <dbReference type="ARBA" id="ARBA00023014"/>
    </source>
</evidence>
<feature type="domain" description="4Fe-4S ferredoxin-type" evidence="5">
    <location>
        <begin position="3"/>
        <end position="31"/>
    </location>
</feature>
<dbReference type="PRINTS" id="PR00352">
    <property type="entry name" value="3FE4SFRDOXIN"/>
</dbReference>
<reference evidence="6 7" key="1">
    <citation type="submission" date="2012-06" db="EMBL/GenBank/DDBJ databases">
        <title>Complete sequence of Thiocystis violascens DSM 198.</title>
        <authorList>
            <consortium name="US DOE Joint Genome Institute"/>
            <person name="Lucas S."/>
            <person name="Han J."/>
            <person name="Lapidus A."/>
            <person name="Cheng J.-F."/>
            <person name="Goodwin L."/>
            <person name="Pitluck S."/>
            <person name="Peters L."/>
            <person name="Ovchinnikova G."/>
            <person name="Teshima H."/>
            <person name="Detter J.C."/>
            <person name="Han C."/>
            <person name="Tapia R."/>
            <person name="Land M."/>
            <person name="Hauser L."/>
            <person name="Kyrpides N."/>
            <person name="Ivanova N."/>
            <person name="Pagani I."/>
            <person name="Vogl K."/>
            <person name="Liu Z."/>
            <person name="Frigaard N.-U."/>
            <person name="Bryant D."/>
            <person name="Woyke T."/>
        </authorList>
    </citation>
    <scope>NUCLEOTIDE SEQUENCE [LARGE SCALE GENOMIC DNA]</scope>
    <source>
        <strain evidence="7">ATCC 17096 / DSM 198 / 6111</strain>
    </source>
</reference>
<dbReference type="GO" id="GO:0051536">
    <property type="term" value="F:iron-sulfur cluster binding"/>
    <property type="evidence" value="ECO:0007669"/>
    <property type="project" value="UniProtKB-KW"/>
</dbReference>
<dbReference type="OrthoDB" id="9779457at2"/>
<dbReference type="PROSITE" id="PS51379">
    <property type="entry name" value="4FE4S_FER_2"/>
    <property type="match status" value="1"/>
</dbReference>
<dbReference type="Proteomes" id="UP000006062">
    <property type="component" value="Chromosome"/>
</dbReference>
<evidence type="ECO:0000256" key="4">
    <source>
        <dbReference type="RuleBase" id="RU368020"/>
    </source>
</evidence>
<keyword evidence="2 4" id="KW-0408">Iron</keyword>
<dbReference type="InterPro" id="IPR001080">
    <property type="entry name" value="3Fe4S_ferredoxin"/>
</dbReference>
<dbReference type="InterPro" id="IPR017900">
    <property type="entry name" value="4Fe4S_Fe_S_CS"/>
</dbReference>
<name>I3YB58_THIV6</name>
<organism evidence="6 7">
    <name type="scientific">Thiocystis violascens (strain ATCC 17096 / DSM 198 / 6111)</name>
    <name type="common">Chromatium violascens</name>
    <dbReference type="NCBI Taxonomy" id="765911"/>
    <lineage>
        <taxon>Bacteria</taxon>
        <taxon>Pseudomonadati</taxon>
        <taxon>Pseudomonadota</taxon>
        <taxon>Gammaproteobacteria</taxon>
        <taxon>Chromatiales</taxon>
        <taxon>Chromatiaceae</taxon>
        <taxon>Thiocystis</taxon>
    </lineage>
</organism>
<keyword evidence="3 4" id="KW-0411">Iron-sulfur</keyword>
<dbReference type="InterPro" id="IPR017896">
    <property type="entry name" value="4Fe4S_Fe-S-bd"/>
</dbReference>
<gene>
    <name evidence="6" type="ordered locus">Thivi_2279</name>
</gene>
<dbReference type="eggNOG" id="COG1141">
    <property type="taxonomic scope" value="Bacteria"/>
</dbReference>
<dbReference type="STRING" id="765911.Thivi_2279"/>